<evidence type="ECO:0000259" key="5">
    <source>
        <dbReference type="PROSITE" id="PS50089"/>
    </source>
</evidence>
<organism evidence="7 10">
    <name type="scientific">Didymodactylos carnosus</name>
    <dbReference type="NCBI Taxonomy" id="1234261"/>
    <lineage>
        <taxon>Eukaryota</taxon>
        <taxon>Metazoa</taxon>
        <taxon>Spiralia</taxon>
        <taxon>Gnathifera</taxon>
        <taxon>Rotifera</taxon>
        <taxon>Eurotatoria</taxon>
        <taxon>Bdelloidea</taxon>
        <taxon>Philodinida</taxon>
        <taxon>Philodinidae</taxon>
        <taxon>Didymodactylos</taxon>
    </lineage>
</organism>
<dbReference type="PROSITE" id="PS50089">
    <property type="entry name" value="ZF_RING_2"/>
    <property type="match status" value="1"/>
</dbReference>
<dbReference type="AlphaFoldDB" id="A0A816C3J6"/>
<feature type="domain" description="RING-type" evidence="5">
    <location>
        <begin position="138"/>
        <end position="184"/>
    </location>
</feature>
<accession>A0A816C3J6</accession>
<name>A0A816C3J6_9BILA</name>
<evidence type="ECO:0000256" key="1">
    <source>
        <dbReference type="ARBA" id="ARBA00022723"/>
    </source>
</evidence>
<dbReference type="Proteomes" id="UP000681722">
    <property type="component" value="Unassembled WGS sequence"/>
</dbReference>
<dbReference type="InterPro" id="IPR001841">
    <property type="entry name" value="Znf_RING"/>
</dbReference>
<dbReference type="EMBL" id="CAJNOQ010039127">
    <property type="protein sequence ID" value="CAF1615390.1"/>
    <property type="molecule type" value="Genomic_DNA"/>
</dbReference>
<keyword evidence="1" id="KW-0479">Metal-binding</keyword>
<dbReference type="EMBL" id="CAJOBA010010924">
    <property type="protein sequence ID" value="CAF3868526.1"/>
    <property type="molecule type" value="Genomic_DNA"/>
</dbReference>
<dbReference type="Pfam" id="PF13639">
    <property type="entry name" value="zf-RING_2"/>
    <property type="match status" value="1"/>
</dbReference>
<feature type="non-terminal residue" evidence="7">
    <location>
        <position position="1"/>
    </location>
</feature>
<reference evidence="7" key="1">
    <citation type="submission" date="2021-02" db="EMBL/GenBank/DDBJ databases">
        <authorList>
            <person name="Nowell W R."/>
        </authorList>
    </citation>
    <scope>NUCLEOTIDE SEQUENCE</scope>
</reference>
<evidence type="ECO:0000313" key="8">
    <source>
        <dbReference type="EMBL" id="CAF3868526.1"/>
    </source>
</evidence>
<keyword evidence="2 4" id="KW-0863">Zinc-finger</keyword>
<proteinExistence type="predicted"/>
<dbReference type="InterPro" id="IPR013083">
    <property type="entry name" value="Znf_RING/FYVE/PHD"/>
</dbReference>
<evidence type="ECO:0000313" key="6">
    <source>
        <dbReference type="EMBL" id="CAF1105290.1"/>
    </source>
</evidence>
<protein>
    <recommendedName>
        <fullName evidence="5">RING-type domain-containing protein</fullName>
    </recommendedName>
</protein>
<keyword evidence="3" id="KW-0862">Zinc</keyword>
<sequence>LVDNTPVPVVPQLAQDDVTEFNYDVKHIQEWRIIDEGLCLEGQCRNSRCKAYKQMVIVNKGYGRFDLIREQHMSKCPLCQHSIKPIKYAVNRCQWRTEKSPTYKTAGSKYYLYDIPEQVSFTVKTKPPKTGRDIEQQCSICLMNLEQEQSEKIELICQHAFHRLCVRKWLQSGEQTSGQCPICRKPIREI</sequence>
<dbReference type="SUPFAM" id="SSF57850">
    <property type="entry name" value="RING/U-box"/>
    <property type="match status" value="1"/>
</dbReference>
<dbReference type="PANTHER" id="PTHR45969:SF69">
    <property type="entry name" value="FINGER DOMAIN PROTEIN, PUTATIVE (AFU_ORTHOLOGUE AFUA_3G12190)-RELATED"/>
    <property type="match status" value="1"/>
</dbReference>
<keyword evidence="10" id="KW-1185">Reference proteome</keyword>
<dbReference type="Proteomes" id="UP000677228">
    <property type="component" value="Unassembled WGS sequence"/>
</dbReference>
<evidence type="ECO:0000313" key="10">
    <source>
        <dbReference type="Proteomes" id="UP000663829"/>
    </source>
</evidence>
<dbReference type="Gene3D" id="3.30.40.10">
    <property type="entry name" value="Zinc/RING finger domain, C3HC4 (zinc finger)"/>
    <property type="match status" value="1"/>
</dbReference>
<dbReference type="GO" id="GO:0008270">
    <property type="term" value="F:zinc ion binding"/>
    <property type="evidence" value="ECO:0007669"/>
    <property type="project" value="UniProtKB-KW"/>
</dbReference>
<dbReference type="Proteomes" id="UP000663829">
    <property type="component" value="Unassembled WGS sequence"/>
</dbReference>
<dbReference type="PANTHER" id="PTHR45969">
    <property type="entry name" value="RING ZINC FINGER PROTEIN-RELATED"/>
    <property type="match status" value="1"/>
</dbReference>
<evidence type="ECO:0000256" key="3">
    <source>
        <dbReference type="ARBA" id="ARBA00022833"/>
    </source>
</evidence>
<evidence type="ECO:0000313" key="7">
    <source>
        <dbReference type="EMBL" id="CAF1615390.1"/>
    </source>
</evidence>
<dbReference type="GO" id="GO:0061630">
    <property type="term" value="F:ubiquitin protein ligase activity"/>
    <property type="evidence" value="ECO:0007669"/>
    <property type="project" value="TreeGrafter"/>
</dbReference>
<dbReference type="OrthoDB" id="9984778at2759"/>
<dbReference type="EMBL" id="CAJNOK010010061">
    <property type="protein sequence ID" value="CAF1105290.1"/>
    <property type="molecule type" value="Genomic_DNA"/>
</dbReference>
<dbReference type="Proteomes" id="UP000682733">
    <property type="component" value="Unassembled WGS sequence"/>
</dbReference>
<gene>
    <name evidence="7" type="ORF">GPM918_LOCUS43372</name>
    <name evidence="6" type="ORF">OVA965_LOCUS19492</name>
    <name evidence="9" type="ORF">SRO942_LOCUS44853</name>
    <name evidence="8" type="ORF">TMI583_LOCUS19551</name>
</gene>
<dbReference type="EMBL" id="CAJOBC010106066">
    <property type="protein sequence ID" value="CAF4501290.1"/>
    <property type="molecule type" value="Genomic_DNA"/>
</dbReference>
<evidence type="ECO:0000256" key="2">
    <source>
        <dbReference type="ARBA" id="ARBA00022771"/>
    </source>
</evidence>
<comment type="caution">
    <text evidence="7">The sequence shown here is derived from an EMBL/GenBank/DDBJ whole genome shotgun (WGS) entry which is preliminary data.</text>
</comment>
<evidence type="ECO:0000256" key="4">
    <source>
        <dbReference type="PROSITE-ProRule" id="PRU00175"/>
    </source>
</evidence>
<evidence type="ECO:0000313" key="9">
    <source>
        <dbReference type="EMBL" id="CAF4501290.1"/>
    </source>
</evidence>
<dbReference type="GO" id="GO:0016567">
    <property type="term" value="P:protein ubiquitination"/>
    <property type="evidence" value="ECO:0007669"/>
    <property type="project" value="TreeGrafter"/>
</dbReference>
<dbReference type="SMART" id="SM00184">
    <property type="entry name" value="RING"/>
    <property type="match status" value="1"/>
</dbReference>